<evidence type="ECO:0000256" key="1">
    <source>
        <dbReference type="SAM" id="MobiDB-lite"/>
    </source>
</evidence>
<sequence>METNQNNENVYGIVNNIPGTYHSSDLRNFFSQFIETNGFNCFHFRHRPEKQMLPKSADKDMIKNDVKTFCCVFRTTPVRLDNLIKMYNRKHWLDKNGDSISQVCYISKISVSQTTKALGLKPGDADPLYKNRAETKQIPTDREDFTDADLSKLPELHPPDVMPNGNVGTPTKVFLELIQQCRLPPVVIKKLGLTFPKTRTNKKYGDVPFDYGREIVETDFSDESVTCISGQGHKLLSEGEFQKDDVNNIAGPSQNTSENGESLKQTEQEEKCDKKKKSDRHWRRDPETKKRMKEKIEEKMIAESDHSEGDNDSCEEWERHEAFHDDPDNQERNEERLFENEIELKWEKGGSGLVFYTDAQYWKEQEGDFDEQTTDDWDVDMSAYYEKGAGDKDIKDFLAMRQSQRWRDGIDSTDRFSLGIAKKRQKKNVSAADQAKIGKFEVHTKGIGRKILEKQGWQEGQGIGSSTEGMAEALENEGQPASVKTGFGYHGEKISRKSSKPRTADRQAIISTVYDSQKELQKSEPLLRRHDHYTITYRDPVQFKKAEPEKVDNYCVINCIYIVDLKLSLHYECYVELMIRFLLPNLQ</sequence>
<dbReference type="InterPro" id="IPR040341">
    <property type="entry name" value="GPATCH3"/>
</dbReference>
<dbReference type="SMART" id="SM00443">
    <property type="entry name" value="G_patch"/>
    <property type="match status" value="1"/>
</dbReference>
<dbReference type="GO" id="GO:0032480">
    <property type="term" value="P:negative regulation of type I interferon production"/>
    <property type="evidence" value="ECO:0007669"/>
    <property type="project" value="InterPro"/>
</dbReference>
<reference evidence="3" key="1">
    <citation type="submission" date="2021-03" db="EMBL/GenBank/DDBJ databases">
        <authorList>
            <person name="Bekaert M."/>
        </authorList>
    </citation>
    <scope>NUCLEOTIDE SEQUENCE</scope>
</reference>
<organism evidence="3 4">
    <name type="scientific">Mytilus edulis</name>
    <name type="common">Blue mussel</name>
    <dbReference type="NCBI Taxonomy" id="6550"/>
    <lineage>
        <taxon>Eukaryota</taxon>
        <taxon>Metazoa</taxon>
        <taxon>Spiralia</taxon>
        <taxon>Lophotrochozoa</taxon>
        <taxon>Mollusca</taxon>
        <taxon>Bivalvia</taxon>
        <taxon>Autobranchia</taxon>
        <taxon>Pteriomorphia</taxon>
        <taxon>Mytilida</taxon>
        <taxon>Mytiloidea</taxon>
        <taxon>Mytilidae</taxon>
        <taxon>Mytilinae</taxon>
        <taxon>Mytilus</taxon>
    </lineage>
</organism>
<keyword evidence="4" id="KW-1185">Reference proteome</keyword>
<dbReference type="PANTHER" id="PTHR14390:SF2">
    <property type="entry name" value="G PATCH DOMAIN-CONTAINING PROTEIN 3"/>
    <property type="match status" value="1"/>
</dbReference>
<feature type="compositionally biased region" description="Polar residues" evidence="1">
    <location>
        <begin position="250"/>
        <end position="263"/>
    </location>
</feature>
<name>A0A8S3QSH5_MYTED</name>
<proteinExistence type="predicted"/>
<feature type="region of interest" description="Disordered" evidence="1">
    <location>
        <begin position="245"/>
        <end position="294"/>
    </location>
</feature>
<dbReference type="PANTHER" id="PTHR14390">
    <property type="entry name" value="G PATCH DOMAIN CONTAINING PROTEIN 3"/>
    <property type="match status" value="1"/>
</dbReference>
<dbReference type="Proteomes" id="UP000683360">
    <property type="component" value="Unassembled WGS sequence"/>
</dbReference>
<evidence type="ECO:0000259" key="2">
    <source>
        <dbReference type="PROSITE" id="PS50174"/>
    </source>
</evidence>
<dbReference type="GO" id="GO:0039536">
    <property type="term" value="P:negative regulation of RIG-I signaling pathway"/>
    <property type="evidence" value="ECO:0007669"/>
    <property type="project" value="InterPro"/>
</dbReference>
<dbReference type="OrthoDB" id="5842926at2759"/>
<protein>
    <submittedName>
        <fullName evidence="3">G patch domain-containing protein 3</fullName>
    </submittedName>
</protein>
<dbReference type="GO" id="GO:0003676">
    <property type="term" value="F:nucleic acid binding"/>
    <property type="evidence" value="ECO:0007669"/>
    <property type="project" value="InterPro"/>
</dbReference>
<evidence type="ECO:0000313" key="3">
    <source>
        <dbReference type="EMBL" id="CAG2198597.1"/>
    </source>
</evidence>
<dbReference type="Pfam" id="PF01585">
    <property type="entry name" value="G-patch"/>
    <property type="match status" value="1"/>
</dbReference>
<comment type="caution">
    <text evidence="3">The sequence shown here is derived from an EMBL/GenBank/DDBJ whole genome shotgun (WGS) entry which is preliminary data.</text>
</comment>
<dbReference type="PROSITE" id="PS50174">
    <property type="entry name" value="G_PATCH"/>
    <property type="match status" value="1"/>
</dbReference>
<dbReference type="GO" id="GO:0045893">
    <property type="term" value="P:positive regulation of DNA-templated transcription"/>
    <property type="evidence" value="ECO:0007669"/>
    <property type="project" value="TreeGrafter"/>
</dbReference>
<feature type="compositionally biased region" description="Basic and acidic residues" evidence="1">
    <location>
        <begin position="282"/>
        <end position="294"/>
    </location>
</feature>
<dbReference type="AlphaFoldDB" id="A0A8S3QSH5"/>
<dbReference type="InterPro" id="IPR000467">
    <property type="entry name" value="G_patch_dom"/>
</dbReference>
<dbReference type="EMBL" id="CAJPWZ010000689">
    <property type="protein sequence ID" value="CAG2198597.1"/>
    <property type="molecule type" value="Genomic_DNA"/>
</dbReference>
<evidence type="ECO:0000313" key="4">
    <source>
        <dbReference type="Proteomes" id="UP000683360"/>
    </source>
</evidence>
<accession>A0A8S3QSH5</accession>
<feature type="compositionally biased region" description="Basic and acidic residues" evidence="1">
    <location>
        <begin position="264"/>
        <end position="273"/>
    </location>
</feature>
<gene>
    <name evidence="3" type="ORF">MEDL_13339</name>
</gene>
<feature type="domain" description="G-patch" evidence="2">
    <location>
        <begin position="444"/>
        <end position="492"/>
    </location>
</feature>